<accession>A0ABU2PZ81</accession>
<name>A0ABU2PZ81_9ACTN</name>
<evidence type="ECO:0000313" key="5">
    <source>
        <dbReference type="EMBL" id="MDT0397479.1"/>
    </source>
</evidence>
<dbReference type="SUPFAM" id="SSF46785">
    <property type="entry name" value="Winged helix' DNA-binding domain"/>
    <property type="match status" value="1"/>
</dbReference>
<evidence type="ECO:0000256" key="2">
    <source>
        <dbReference type="ARBA" id="ARBA00023125"/>
    </source>
</evidence>
<protein>
    <submittedName>
        <fullName evidence="5">Helix-turn-helix domain-containing protein</fullName>
    </submittedName>
</protein>
<evidence type="ECO:0000256" key="1">
    <source>
        <dbReference type="ARBA" id="ARBA00023015"/>
    </source>
</evidence>
<feature type="domain" description="HTH hxlR-type" evidence="4">
    <location>
        <begin position="19"/>
        <end position="118"/>
    </location>
</feature>
<dbReference type="InterPro" id="IPR036388">
    <property type="entry name" value="WH-like_DNA-bd_sf"/>
</dbReference>
<dbReference type="Proteomes" id="UP001183881">
    <property type="component" value="Unassembled WGS sequence"/>
</dbReference>
<dbReference type="PROSITE" id="PS51118">
    <property type="entry name" value="HTH_HXLR"/>
    <property type="match status" value="1"/>
</dbReference>
<sequence length="130" mass="14625">MAGNGTRTAGAGTHPEAACPISPVVNIVFSRWTTPVLWSLHTYGRQRFVELQRRIGGVTPKVLTQRLRQLERDGLVVRTYHPEVPPRVEYEISELGLSLAPLFAHLSEWATDNLGKVERARHIYDTDPAR</sequence>
<gene>
    <name evidence="5" type="ORF">RM705_22710</name>
</gene>
<evidence type="ECO:0000259" key="4">
    <source>
        <dbReference type="PROSITE" id="PS51118"/>
    </source>
</evidence>
<keyword evidence="2" id="KW-0238">DNA-binding</keyword>
<proteinExistence type="predicted"/>
<organism evidence="5 6">
    <name type="scientific">Streptomyces edwardsiae</name>
    <dbReference type="NCBI Taxonomy" id="3075527"/>
    <lineage>
        <taxon>Bacteria</taxon>
        <taxon>Bacillati</taxon>
        <taxon>Actinomycetota</taxon>
        <taxon>Actinomycetes</taxon>
        <taxon>Kitasatosporales</taxon>
        <taxon>Streptomycetaceae</taxon>
        <taxon>Streptomyces</taxon>
    </lineage>
</organism>
<dbReference type="InterPro" id="IPR002577">
    <property type="entry name" value="HTH_HxlR"/>
</dbReference>
<keyword evidence="3" id="KW-0804">Transcription</keyword>
<dbReference type="RefSeq" id="WP_311646312.1">
    <property type="nucleotide sequence ID" value="NZ_JAVRFA010000033.1"/>
</dbReference>
<comment type="caution">
    <text evidence="5">The sequence shown here is derived from an EMBL/GenBank/DDBJ whole genome shotgun (WGS) entry which is preliminary data.</text>
</comment>
<dbReference type="Pfam" id="PF01638">
    <property type="entry name" value="HxlR"/>
    <property type="match status" value="1"/>
</dbReference>
<keyword evidence="6" id="KW-1185">Reference proteome</keyword>
<dbReference type="PANTHER" id="PTHR33204">
    <property type="entry name" value="TRANSCRIPTIONAL REGULATOR, MARR FAMILY"/>
    <property type="match status" value="1"/>
</dbReference>
<reference evidence="6" key="1">
    <citation type="submission" date="2023-07" db="EMBL/GenBank/DDBJ databases">
        <title>30 novel species of actinomycetes from the DSMZ collection.</title>
        <authorList>
            <person name="Nouioui I."/>
        </authorList>
    </citation>
    <scope>NUCLEOTIDE SEQUENCE [LARGE SCALE GENOMIC DNA]</scope>
    <source>
        <strain evidence="6">DSM 41636</strain>
    </source>
</reference>
<dbReference type="Gene3D" id="1.10.10.10">
    <property type="entry name" value="Winged helix-like DNA-binding domain superfamily/Winged helix DNA-binding domain"/>
    <property type="match status" value="1"/>
</dbReference>
<dbReference type="InterPro" id="IPR036390">
    <property type="entry name" value="WH_DNA-bd_sf"/>
</dbReference>
<evidence type="ECO:0000256" key="3">
    <source>
        <dbReference type="ARBA" id="ARBA00023163"/>
    </source>
</evidence>
<keyword evidence="1" id="KW-0805">Transcription regulation</keyword>
<evidence type="ECO:0000313" key="6">
    <source>
        <dbReference type="Proteomes" id="UP001183881"/>
    </source>
</evidence>
<dbReference type="EMBL" id="JAVRFA010000033">
    <property type="protein sequence ID" value="MDT0397479.1"/>
    <property type="molecule type" value="Genomic_DNA"/>
</dbReference>